<organism evidence="1">
    <name type="scientific">Anguilla anguilla</name>
    <name type="common">European freshwater eel</name>
    <name type="synonym">Muraena anguilla</name>
    <dbReference type="NCBI Taxonomy" id="7936"/>
    <lineage>
        <taxon>Eukaryota</taxon>
        <taxon>Metazoa</taxon>
        <taxon>Chordata</taxon>
        <taxon>Craniata</taxon>
        <taxon>Vertebrata</taxon>
        <taxon>Euteleostomi</taxon>
        <taxon>Actinopterygii</taxon>
        <taxon>Neopterygii</taxon>
        <taxon>Teleostei</taxon>
        <taxon>Anguilliformes</taxon>
        <taxon>Anguillidae</taxon>
        <taxon>Anguilla</taxon>
    </lineage>
</organism>
<protein>
    <submittedName>
        <fullName evidence="1">Uncharacterized protein</fullName>
    </submittedName>
</protein>
<reference evidence="1" key="2">
    <citation type="journal article" date="2015" name="Fish Shellfish Immunol.">
        <title>Early steps in the European eel (Anguilla anguilla)-Vibrio vulnificus interaction in the gills: Role of the RtxA13 toxin.</title>
        <authorList>
            <person name="Callol A."/>
            <person name="Pajuelo D."/>
            <person name="Ebbesson L."/>
            <person name="Teles M."/>
            <person name="MacKenzie S."/>
            <person name="Amaro C."/>
        </authorList>
    </citation>
    <scope>NUCLEOTIDE SEQUENCE</scope>
</reference>
<accession>A0A0E9P546</accession>
<name>A0A0E9P546_ANGAN</name>
<proteinExistence type="predicted"/>
<dbReference type="AlphaFoldDB" id="A0A0E9P546"/>
<reference evidence="1" key="1">
    <citation type="submission" date="2014-11" db="EMBL/GenBank/DDBJ databases">
        <authorList>
            <person name="Amaro Gonzalez C."/>
        </authorList>
    </citation>
    <scope>NUCLEOTIDE SEQUENCE</scope>
</reference>
<evidence type="ECO:0000313" key="1">
    <source>
        <dbReference type="EMBL" id="JAG99408.1"/>
    </source>
</evidence>
<sequence length="24" mass="2819">MMKDRMWCCKNEKWQGVVEGSSSV</sequence>
<dbReference type="EMBL" id="GBXM01109168">
    <property type="protein sequence ID" value="JAG99408.1"/>
    <property type="molecule type" value="Transcribed_RNA"/>
</dbReference>